<dbReference type="GO" id="GO:0006508">
    <property type="term" value="P:proteolysis"/>
    <property type="evidence" value="ECO:0007669"/>
    <property type="project" value="InterPro"/>
</dbReference>
<accession>A0AAD1ZIB2</accession>
<proteinExistence type="inferred from homology"/>
<evidence type="ECO:0000313" key="3">
    <source>
        <dbReference type="Proteomes" id="UP000834106"/>
    </source>
</evidence>
<dbReference type="InterPro" id="IPR001563">
    <property type="entry name" value="Peptidase_S10"/>
</dbReference>
<name>A0AAD1ZIB2_9LAMI</name>
<evidence type="ECO:0000256" key="1">
    <source>
        <dbReference type="ARBA" id="ARBA00009431"/>
    </source>
</evidence>
<protein>
    <submittedName>
        <fullName evidence="2">Uncharacterized protein</fullName>
    </submittedName>
</protein>
<dbReference type="SUPFAM" id="SSF53474">
    <property type="entry name" value="alpha/beta-Hydrolases"/>
    <property type="match status" value="1"/>
</dbReference>
<gene>
    <name evidence="2" type="ORF">FPE_LOCUS16275</name>
</gene>
<reference evidence="2" key="1">
    <citation type="submission" date="2023-05" db="EMBL/GenBank/DDBJ databases">
        <authorList>
            <person name="Huff M."/>
        </authorList>
    </citation>
    <scope>NUCLEOTIDE SEQUENCE</scope>
</reference>
<dbReference type="Proteomes" id="UP000834106">
    <property type="component" value="Chromosome 10"/>
</dbReference>
<keyword evidence="3" id="KW-1185">Reference proteome</keyword>
<dbReference type="InterPro" id="IPR029058">
    <property type="entry name" value="AB_hydrolase_fold"/>
</dbReference>
<dbReference type="EMBL" id="OU503045">
    <property type="protein sequence ID" value="CAI9770015.1"/>
    <property type="molecule type" value="Genomic_DNA"/>
</dbReference>
<dbReference type="AlphaFoldDB" id="A0AAD1ZIB2"/>
<comment type="similarity">
    <text evidence="1">Belongs to the peptidase S10 family.</text>
</comment>
<sequence>MKRQIFHFLASKPNNLSRLKGSICGKGYNQLQKLIEAQQSKRSVNYFTEDDVFTEYSPVHVAPQEGLKKVYKILTLLGQPKVNFSQYSGYVTVDPNAGRALFYYFTESEDPSSKPLVLWPNGGKIMMLISF</sequence>
<dbReference type="Gene3D" id="3.40.50.1820">
    <property type="entry name" value="alpha/beta hydrolase"/>
    <property type="match status" value="1"/>
</dbReference>
<dbReference type="GO" id="GO:0004185">
    <property type="term" value="F:serine-type carboxypeptidase activity"/>
    <property type="evidence" value="ECO:0007669"/>
    <property type="project" value="InterPro"/>
</dbReference>
<evidence type="ECO:0000313" key="2">
    <source>
        <dbReference type="EMBL" id="CAI9770015.1"/>
    </source>
</evidence>
<organism evidence="2 3">
    <name type="scientific">Fraxinus pennsylvanica</name>
    <dbReference type="NCBI Taxonomy" id="56036"/>
    <lineage>
        <taxon>Eukaryota</taxon>
        <taxon>Viridiplantae</taxon>
        <taxon>Streptophyta</taxon>
        <taxon>Embryophyta</taxon>
        <taxon>Tracheophyta</taxon>
        <taxon>Spermatophyta</taxon>
        <taxon>Magnoliopsida</taxon>
        <taxon>eudicotyledons</taxon>
        <taxon>Gunneridae</taxon>
        <taxon>Pentapetalae</taxon>
        <taxon>asterids</taxon>
        <taxon>lamiids</taxon>
        <taxon>Lamiales</taxon>
        <taxon>Oleaceae</taxon>
        <taxon>Oleeae</taxon>
        <taxon>Fraxinus</taxon>
    </lineage>
</organism>
<dbReference type="Pfam" id="PF00450">
    <property type="entry name" value="Peptidase_S10"/>
    <property type="match status" value="1"/>
</dbReference>